<organism evidence="1 2">
    <name type="scientific">Blattamonas nauphoetae</name>
    <dbReference type="NCBI Taxonomy" id="2049346"/>
    <lineage>
        <taxon>Eukaryota</taxon>
        <taxon>Metamonada</taxon>
        <taxon>Preaxostyla</taxon>
        <taxon>Oxymonadida</taxon>
        <taxon>Blattamonas</taxon>
    </lineage>
</organism>
<dbReference type="Proteomes" id="UP001281761">
    <property type="component" value="Unassembled WGS sequence"/>
</dbReference>
<keyword evidence="2" id="KW-1185">Reference proteome</keyword>
<dbReference type="InterPro" id="IPR016024">
    <property type="entry name" value="ARM-type_fold"/>
</dbReference>
<reference evidence="1 2" key="1">
    <citation type="journal article" date="2022" name="bioRxiv">
        <title>Genomics of Preaxostyla Flagellates Illuminates Evolutionary Transitions and the Path Towards Mitochondrial Loss.</title>
        <authorList>
            <person name="Novak L.V.F."/>
            <person name="Treitli S.C."/>
            <person name="Pyrih J."/>
            <person name="Halakuc P."/>
            <person name="Pipaliya S.V."/>
            <person name="Vacek V."/>
            <person name="Brzon O."/>
            <person name="Soukal P."/>
            <person name="Eme L."/>
            <person name="Dacks J.B."/>
            <person name="Karnkowska A."/>
            <person name="Elias M."/>
            <person name="Hampl V."/>
        </authorList>
    </citation>
    <scope>NUCLEOTIDE SEQUENCE [LARGE SCALE GENOMIC DNA]</scope>
    <source>
        <strain evidence="1">NAU3</strain>
        <tissue evidence="1">Gut</tissue>
    </source>
</reference>
<dbReference type="SUPFAM" id="SSF48371">
    <property type="entry name" value="ARM repeat"/>
    <property type="match status" value="1"/>
</dbReference>
<dbReference type="EMBL" id="JARBJD010000045">
    <property type="protein sequence ID" value="KAK2957612.1"/>
    <property type="molecule type" value="Genomic_DNA"/>
</dbReference>
<comment type="caution">
    <text evidence="1">The sequence shown here is derived from an EMBL/GenBank/DDBJ whole genome shotgun (WGS) entry which is preliminary data.</text>
</comment>
<proteinExistence type="predicted"/>
<evidence type="ECO:0000313" key="1">
    <source>
        <dbReference type="EMBL" id="KAK2957612.1"/>
    </source>
</evidence>
<protein>
    <submittedName>
        <fullName evidence="1">Uncharacterized protein</fullName>
    </submittedName>
</protein>
<name>A0ABQ9Y1J3_9EUKA</name>
<sequence>MTEIVKKPNTSSCKAHSDLSSRPFLFSTDCSPFLDWRWYKRLETAIEKTVVFQSLVATVKLQPELDASLEEKAVELLKSVKPKDKEIADAFLGSLGQTTDHSSTDFVQSMVVLISSPSQAITTAAMEMLNFLFLFCSPKDRLALVQADLVPQLITTLNPQSLFFAEALDIHIHLMRIFKSSLWLAAPDGLEQLEIQDHYEQQAVRETVLTQVLSPSEKYIWHLCVNRFSIIDRNQSTTFLMLLTGLLEISPYYQPTMDFVLHMPVVLTIPSCLTFFKDDHSSFSFLTSMNHVQYVWNKTKGEEGQILKTIHQMLKMEGFEEVMEAKLQNDRKERYGRMIVRRSINWNNLQGTNLPEQE</sequence>
<accession>A0ABQ9Y1J3</accession>
<evidence type="ECO:0000313" key="2">
    <source>
        <dbReference type="Proteomes" id="UP001281761"/>
    </source>
</evidence>
<gene>
    <name evidence="1" type="ORF">BLNAU_7511</name>
</gene>